<feature type="non-terminal residue" evidence="2">
    <location>
        <position position="1"/>
    </location>
</feature>
<dbReference type="GO" id="GO:0070492">
    <property type="term" value="F:oligosaccharide binding"/>
    <property type="evidence" value="ECO:0007669"/>
    <property type="project" value="TreeGrafter"/>
</dbReference>
<dbReference type="Proteomes" id="UP001485043">
    <property type="component" value="Unassembled WGS sequence"/>
</dbReference>
<evidence type="ECO:0000313" key="2">
    <source>
        <dbReference type="EMBL" id="KAK9839739.1"/>
    </source>
</evidence>
<organism evidence="2 3">
    <name type="scientific">Apatococcus fuscideae</name>
    <dbReference type="NCBI Taxonomy" id="2026836"/>
    <lineage>
        <taxon>Eukaryota</taxon>
        <taxon>Viridiplantae</taxon>
        <taxon>Chlorophyta</taxon>
        <taxon>core chlorophytes</taxon>
        <taxon>Trebouxiophyceae</taxon>
        <taxon>Chlorellales</taxon>
        <taxon>Chlorellaceae</taxon>
        <taxon>Apatococcus</taxon>
    </lineage>
</organism>
<accession>A0AAW1S1A7</accession>
<evidence type="ECO:0000313" key="3">
    <source>
        <dbReference type="Proteomes" id="UP001485043"/>
    </source>
</evidence>
<dbReference type="AlphaFoldDB" id="A0AAW1S1A7"/>
<proteinExistence type="predicted"/>
<reference evidence="2 3" key="1">
    <citation type="journal article" date="2024" name="Nat. Commun.">
        <title>Phylogenomics reveals the evolutionary origins of lichenization in chlorophyte algae.</title>
        <authorList>
            <person name="Puginier C."/>
            <person name="Libourel C."/>
            <person name="Otte J."/>
            <person name="Skaloud P."/>
            <person name="Haon M."/>
            <person name="Grisel S."/>
            <person name="Petersen M."/>
            <person name="Berrin J.G."/>
            <person name="Delaux P.M."/>
            <person name="Dal Grande F."/>
            <person name="Keller J."/>
        </authorList>
    </citation>
    <scope>NUCLEOTIDE SEQUENCE [LARGE SCALE GENOMIC DNA]</scope>
    <source>
        <strain evidence="2 3">SAG 2523</strain>
    </source>
</reference>
<feature type="region of interest" description="Disordered" evidence="1">
    <location>
        <begin position="1"/>
        <end position="20"/>
    </location>
</feature>
<dbReference type="Gene3D" id="3.20.20.80">
    <property type="entry name" value="Glycosidases"/>
    <property type="match status" value="1"/>
</dbReference>
<dbReference type="EMBL" id="JALJOV010001833">
    <property type="protein sequence ID" value="KAK9839739.1"/>
    <property type="molecule type" value="Genomic_DNA"/>
</dbReference>
<evidence type="ECO:0000256" key="1">
    <source>
        <dbReference type="SAM" id="MobiDB-lite"/>
    </source>
</evidence>
<comment type="caution">
    <text evidence="2">The sequence shown here is derived from an EMBL/GenBank/DDBJ whole genome shotgun (WGS) entry which is preliminary data.</text>
</comment>
<keyword evidence="3" id="KW-1185">Reference proteome</keyword>
<dbReference type="PANTHER" id="PTHR46066">
    <property type="entry name" value="CHITINASE DOMAIN-CONTAINING PROTEIN 1 FAMILY MEMBER"/>
    <property type="match status" value="1"/>
</dbReference>
<name>A0AAW1S1A7_9CHLO</name>
<dbReference type="GO" id="GO:0012505">
    <property type="term" value="C:endomembrane system"/>
    <property type="evidence" value="ECO:0007669"/>
    <property type="project" value="TreeGrafter"/>
</dbReference>
<sequence>HLPGSAAELDYQSETRPQQDGQDWVQVALPAAVAQAPGELARCLCGTAAAAARHLTARIAPLDIGNQARVDGVTVMTYDAASWAQPAFNSPIAWFQSNLETLALGSEADGCSAFASSLLMGISIWELGQGLEYFFDLL</sequence>
<protein>
    <submittedName>
        <fullName evidence="2">Uncharacterized protein</fullName>
    </submittedName>
</protein>
<gene>
    <name evidence="2" type="ORF">WJX84_010647</name>
</gene>
<dbReference type="PANTHER" id="PTHR46066:SF2">
    <property type="entry name" value="CHITINASE DOMAIN-CONTAINING PROTEIN 1"/>
    <property type="match status" value="1"/>
</dbReference>